<accession>A0A7Y9F0P1</accession>
<dbReference type="AlphaFoldDB" id="A0A7Y9F0P1"/>
<evidence type="ECO:0000256" key="3">
    <source>
        <dbReference type="ARBA" id="ARBA00022676"/>
    </source>
</evidence>
<dbReference type="InterPro" id="IPR029044">
    <property type="entry name" value="Nucleotide-diphossugar_trans"/>
</dbReference>
<dbReference type="Proteomes" id="UP000516957">
    <property type="component" value="Unassembled WGS sequence"/>
</dbReference>
<reference evidence="6 7" key="1">
    <citation type="submission" date="2020-07" db="EMBL/GenBank/DDBJ databases">
        <title>Sequencing the genomes of 1000 actinobacteria strains.</title>
        <authorList>
            <person name="Klenk H.-P."/>
        </authorList>
    </citation>
    <scope>NUCLEOTIDE SEQUENCE [LARGE SCALE GENOMIC DNA]</scope>
    <source>
        <strain evidence="6 7">DSM 18965</strain>
    </source>
</reference>
<evidence type="ECO:0000313" key="7">
    <source>
        <dbReference type="Proteomes" id="UP000516957"/>
    </source>
</evidence>
<dbReference type="GO" id="GO:0016757">
    <property type="term" value="F:glycosyltransferase activity"/>
    <property type="evidence" value="ECO:0007669"/>
    <property type="project" value="UniProtKB-KW"/>
</dbReference>
<evidence type="ECO:0000256" key="1">
    <source>
        <dbReference type="ARBA" id="ARBA00004776"/>
    </source>
</evidence>
<proteinExistence type="inferred from homology"/>
<feature type="domain" description="Galactosyltransferase C-terminal" evidence="5">
    <location>
        <begin position="167"/>
        <end position="196"/>
    </location>
</feature>
<evidence type="ECO:0000256" key="2">
    <source>
        <dbReference type="ARBA" id="ARBA00006739"/>
    </source>
</evidence>
<dbReference type="RefSeq" id="WP_179615199.1">
    <property type="nucleotide sequence ID" value="NZ_CP059163.1"/>
</dbReference>
<dbReference type="PANTHER" id="PTHR43179:SF12">
    <property type="entry name" value="GALACTOFURANOSYLTRANSFERASE GLFT2"/>
    <property type="match status" value="1"/>
</dbReference>
<evidence type="ECO:0000256" key="4">
    <source>
        <dbReference type="ARBA" id="ARBA00022679"/>
    </source>
</evidence>
<evidence type="ECO:0000313" key="6">
    <source>
        <dbReference type="EMBL" id="NYD57437.1"/>
    </source>
</evidence>
<dbReference type="SUPFAM" id="SSF53448">
    <property type="entry name" value="Nucleotide-diphospho-sugar transferases"/>
    <property type="match status" value="1"/>
</dbReference>
<sequence>MSGTAVVTIVHGRHHHLARQRASLALGDVLPDLSVVVAIDDDPPVAALRGVETRVLHLPAEPQGLPLARARNRGVAEAVRLGADVLVLLDVDLLAGPGLVAAYADVVRCDPVALWSGPVTYLPPPPAGGYDLGALGALDDPHPARPAPTPGEVLRDASPDLFWSLSFATSAQAWERVGGFCEDYVGYGGEDTDFARLAVAGGVPLGWVGSARGFHQHHPTQDPPRQHVDDVLRNAALFHRRWGWWPMTGWLEAFEAEGLVARQDGRWVRAGG</sequence>
<organism evidence="6 7">
    <name type="scientific">Nocardioides marinisabuli</name>
    <dbReference type="NCBI Taxonomy" id="419476"/>
    <lineage>
        <taxon>Bacteria</taxon>
        <taxon>Bacillati</taxon>
        <taxon>Actinomycetota</taxon>
        <taxon>Actinomycetes</taxon>
        <taxon>Propionibacteriales</taxon>
        <taxon>Nocardioidaceae</taxon>
        <taxon>Nocardioides</taxon>
    </lineage>
</organism>
<protein>
    <submittedName>
        <fullName evidence="6">GT2 family glycosyltransferase</fullName>
    </submittedName>
</protein>
<evidence type="ECO:0000259" key="5">
    <source>
        <dbReference type="Pfam" id="PF02709"/>
    </source>
</evidence>
<comment type="caution">
    <text evidence="6">The sequence shown here is derived from an EMBL/GenBank/DDBJ whole genome shotgun (WGS) entry which is preliminary data.</text>
</comment>
<name>A0A7Y9F0P1_9ACTN</name>
<dbReference type="EMBL" id="JACCBE010000001">
    <property type="protein sequence ID" value="NYD57437.1"/>
    <property type="molecule type" value="Genomic_DNA"/>
</dbReference>
<dbReference type="PANTHER" id="PTHR43179">
    <property type="entry name" value="RHAMNOSYLTRANSFERASE WBBL"/>
    <property type="match status" value="1"/>
</dbReference>
<comment type="pathway">
    <text evidence="1">Cell wall biogenesis; cell wall polysaccharide biosynthesis.</text>
</comment>
<keyword evidence="7" id="KW-1185">Reference proteome</keyword>
<gene>
    <name evidence="6" type="ORF">BKA08_001675</name>
</gene>
<keyword evidence="4 6" id="KW-0808">Transferase</keyword>
<dbReference type="Gene3D" id="3.90.550.10">
    <property type="entry name" value="Spore Coat Polysaccharide Biosynthesis Protein SpsA, Chain A"/>
    <property type="match status" value="1"/>
</dbReference>
<comment type="similarity">
    <text evidence="2">Belongs to the glycosyltransferase 2 family.</text>
</comment>
<dbReference type="InterPro" id="IPR027791">
    <property type="entry name" value="Galactosyl_T_C"/>
</dbReference>
<keyword evidence="3" id="KW-0328">Glycosyltransferase</keyword>
<dbReference type="Pfam" id="PF02709">
    <property type="entry name" value="Glyco_transf_7C"/>
    <property type="match status" value="1"/>
</dbReference>